<dbReference type="PROSITE" id="PS50234">
    <property type="entry name" value="VWFA"/>
    <property type="match status" value="1"/>
</dbReference>
<protein>
    <submittedName>
        <fullName evidence="2">DUF1194 domain-containing protein</fullName>
    </submittedName>
</protein>
<sequence length="218" mass="22791">MPLPACLAALVLLMDSSGSVSEAHFRAQREGTAAAFEHHDVVAGLEASDGVAVTAVDFAQVPTTRLPWTMIRHAEDGRRFAAALRATGRLGHPLATAIGDALLHAGAALGEAPCEPERRVVDISTDGYETAGHVLAARARSLLADQGITINAIAFSSIDDPETAPEDPAVLADIEDWLREHVVTGFLRSSTAPGAYADAFRAKLTTEIALRIPGLPGG</sequence>
<name>A0A848E7S5_9PROT</name>
<proteinExistence type="predicted"/>
<dbReference type="SUPFAM" id="SSF53300">
    <property type="entry name" value="vWA-like"/>
    <property type="match status" value="1"/>
</dbReference>
<dbReference type="EMBL" id="JABBKX010000001">
    <property type="protein sequence ID" value="NMJ39649.1"/>
    <property type="molecule type" value="Genomic_DNA"/>
</dbReference>
<evidence type="ECO:0000313" key="3">
    <source>
        <dbReference type="Proteomes" id="UP000548582"/>
    </source>
</evidence>
<dbReference type="InterPro" id="IPR010607">
    <property type="entry name" value="DUF1194"/>
</dbReference>
<reference evidence="2 3" key="1">
    <citation type="submission" date="2020-03" db="EMBL/GenBank/DDBJ databases">
        <authorList>
            <person name="Sun Q."/>
        </authorList>
    </citation>
    <scope>NUCLEOTIDE SEQUENCE [LARGE SCALE GENOMIC DNA]</scope>
    <source>
        <strain evidence="2 3">JC162</strain>
    </source>
</reference>
<accession>A0A848E7S5</accession>
<dbReference type="AlphaFoldDB" id="A0A848E7S5"/>
<gene>
    <name evidence="2" type="ORF">GWK16_00235</name>
</gene>
<dbReference type="InterPro" id="IPR036465">
    <property type="entry name" value="vWFA_dom_sf"/>
</dbReference>
<organism evidence="2 3">
    <name type="scientific">Neoroseomonas marina</name>
    <dbReference type="NCBI Taxonomy" id="1232220"/>
    <lineage>
        <taxon>Bacteria</taxon>
        <taxon>Pseudomonadati</taxon>
        <taxon>Pseudomonadota</taxon>
        <taxon>Alphaproteobacteria</taxon>
        <taxon>Acetobacterales</taxon>
        <taxon>Acetobacteraceae</taxon>
        <taxon>Neoroseomonas</taxon>
    </lineage>
</organism>
<dbReference type="Pfam" id="PF06707">
    <property type="entry name" value="DUF1194"/>
    <property type="match status" value="1"/>
</dbReference>
<dbReference type="Proteomes" id="UP000548582">
    <property type="component" value="Unassembled WGS sequence"/>
</dbReference>
<dbReference type="RefSeq" id="WP_170051977.1">
    <property type="nucleotide sequence ID" value="NZ_JABBKX010000001.1"/>
</dbReference>
<dbReference type="Gene3D" id="3.40.50.410">
    <property type="entry name" value="von Willebrand factor, type A domain"/>
    <property type="match status" value="1"/>
</dbReference>
<comment type="caution">
    <text evidence="2">The sequence shown here is derived from an EMBL/GenBank/DDBJ whole genome shotgun (WGS) entry which is preliminary data.</text>
</comment>
<evidence type="ECO:0000259" key="1">
    <source>
        <dbReference type="PROSITE" id="PS50234"/>
    </source>
</evidence>
<keyword evidence="3" id="KW-1185">Reference proteome</keyword>
<feature type="domain" description="VWFA" evidence="1">
    <location>
        <begin position="9"/>
        <end position="157"/>
    </location>
</feature>
<dbReference type="InterPro" id="IPR002035">
    <property type="entry name" value="VWF_A"/>
</dbReference>
<dbReference type="CDD" id="cd00198">
    <property type="entry name" value="vWFA"/>
    <property type="match status" value="1"/>
</dbReference>
<evidence type="ECO:0000313" key="2">
    <source>
        <dbReference type="EMBL" id="NMJ39649.1"/>
    </source>
</evidence>